<dbReference type="RefSeq" id="WP_345432103.1">
    <property type="nucleotide sequence ID" value="NZ_BAABHK010000004.1"/>
</dbReference>
<reference evidence="2" key="1">
    <citation type="journal article" date="2019" name="Int. J. Syst. Evol. Microbiol.">
        <title>The Global Catalogue of Microorganisms (GCM) 10K type strain sequencing project: providing services to taxonomists for standard genome sequencing and annotation.</title>
        <authorList>
            <consortium name="The Broad Institute Genomics Platform"/>
            <consortium name="The Broad Institute Genome Sequencing Center for Infectious Disease"/>
            <person name="Wu L."/>
            <person name="Ma J."/>
        </authorList>
    </citation>
    <scope>NUCLEOTIDE SEQUENCE [LARGE SCALE GENOMIC DNA]</scope>
    <source>
        <strain evidence="2">JCM 17939</strain>
    </source>
</reference>
<name>A0ABP8U9H3_9ACTN</name>
<comment type="caution">
    <text evidence="1">The sequence shown here is derived from an EMBL/GenBank/DDBJ whole genome shotgun (WGS) entry which is preliminary data.</text>
</comment>
<sequence length="161" mass="18091">MENLYALLLDAPTYCGFAELVQRIQRADSPTEASLTDADRDLLLKVLKTGPSLSTEDATAYAQQTPRLIGVTDADGGPLVTTRWGTIRTLAEAETAYVEFMAETMVIRAEWRAKTDVELAEEQRVFAVVARMHDLTAEEVFDRFRKRIWTQYEDARTAVDG</sequence>
<keyword evidence="2" id="KW-1185">Reference proteome</keyword>
<dbReference type="Proteomes" id="UP001501442">
    <property type="component" value="Unassembled WGS sequence"/>
</dbReference>
<accession>A0ABP8U9H3</accession>
<dbReference type="EMBL" id="BAABHK010000004">
    <property type="protein sequence ID" value="GAA4626921.1"/>
    <property type="molecule type" value="Genomic_DNA"/>
</dbReference>
<protein>
    <submittedName>
        <fullName evidence="1">Uncharacterized protein</fullName>
    </submittedName>
</protein>
<evidence type="ECO:0000313" key="2">
    <source>
        <dbReference type="Proteomes" id="UP001501442"/>
    </source>
</evidence>
<evidence type="ECO:0000313" key="1">
    <source>
        <dbReference type="EMBL" id="GAA4626921.1"/>
    </source>
</evidence>
<gene>
    <name evidence="1" type="ORF">GCM10023196_037130</name>
</gene>
<proteinExistence type="predicted"/>
<organism evidence="1 2">
    <name type="scientific">Actinoallomurus vinaceus</name>
    <dbReference type="NCBI Taxonomy" id="1080074"/>
    <lineage>
        <taxon>Bacteria</taxon>
        <taxon>Bacillati</taxon>
        <taxon>Actinomycetota</taxon>
        <taxon>Actinomycetes</taxon>
        <taxon>Streptosporangiales</taxon>
        <taxon>Thermomonosporaceae</taxon>
        <taxon>Actinoallomurus</taxon>
    </lineage>
</organism>